<reference evidence="1" key="1">
    <citation type="journal article" date="2025" name="Int. J. Syst. Evol. Microbiol.">
        <title>Inconstantimicrobium mannanitabidum sp. nov., a novel member of the family Clostridiaceae isolated from anoxic soil under the treatment of reductive soil disinfestation.</title>
        <authorList>
            <person name="Ueki A."/>
            <person name="Tonouchi A."/>
            <person name="Honma S."/>
            <person name="Kaku N."/>
            <person name="Ueki K."/>
        </authorList>
    </citation>
    <scope>NUCLEOTIDE SEQUENCE</scope>
    <source>
        <strain evidence="1">TW13</strain>
    </source>
</reference>
<dbReference type="Proteomes" id="UP001058074">
    <property type="component" value="Unassembled WGS sequence"/>
</dbReference>
<protein>
    <submittedName>
        <fullName evidence="1">MATE family efflux transporter</fullName>
    </submittedName>
</protein>
<keyword evidence="2" id="KW-1185">Reference proteome</keyword>
<evidence type="ECO:0000313" key="2">
    <source>
        <dbReference type="Proteomes" id="UP001058074"/>
    </source>
</evidence>
<sequence length="459" mass="50154">MDRTEQLRTQSISKLIFNLSAPAIFAFMVSTLNIALDRIFIGKAVGTEALAAVSVAMGIQLLLQAFSQIIAGGASAAIAIELGKNNKEKAEKMIGNAYTLSIIMSIILTVLGCIFLKPILTLYGATDESMQYAMPYTLVMFIATMFFINNQVLNNIIRGMGYSKKATYNFLTSIGIHAMLDIVFLFGLHLGIKGAAMACSIGYLVSNIIAIRFLTSNKTVAKLHRSYMRIDKSIAKTIISVGVPAFIMQITISIISMVFNRVSNQYGGSIGQASYGVIYTLLMMVYMPIIGLSQGIQSIVGVNFGAKQNKRVKETLIKSLKYATVFSLVMFGFMEIFSHSLALLFGGAQDVALVNMTTNGMRVIGLSIPFVGFQMISARYFQFIGKSKQSGILSGLRQCILLVPLAVILPIFFGMTGVFGSFVVSDLLSLILTVFWMLKEFRNLDIQIDQEELGLAQAQ</sequence>
<organism evidence="1 2">
    <name type="scientific">Inconstantimicrobium mannanitabidum</name>
    <dbReference type="NCBI Taxonomy" id="1604901"/>
    <lineage>
        <taxon>Bacteria</taxon>
        <taxon>Bacillati</taxon>
        <taxon>Bacillota</taxon>
        <taxon>Clostridia</taxon>
        <taxon>Eubacteriales</taxon>
        <taxon>Clostridiaceae</taxon>
        <taxon>Inconstantimicrobium</taxon>
    </lineage>
</organism>
<accession>A0ACB5R9M4</accession>
<name>A0ACB5R9M4_9CLOT</name>
<comment type="caution">
    <text evidence="1">The sequence shown here is derived from an EMBL/GenBank/DDBJ whole genome shotgun (WGS) entry which is preliminary data.</text>
</comment>
<proteinExistence type="predicted"/>
<dbReference type="EMBL" id="BROD01000001">
    <property type="protein sequence ID" value="GKX65898.1"/>
    <property type="molecule type" value="Genomic_DNA"/>
</dbReference>
<evidence type="ECO:0000313" key="1">
    <source>
        <dbReference type="EMBL" id="GKX65898.1"/>
    </source>
</evidence>
<gene>
    <name evidence="1" type="ORF">rsdtw13_11560</name>
</gene>